<dbReference type="EMBL" id="FOIC01000030">
    <property type="protein sequence ID" value="SEU03651.1"/>
    <property type="molecule type" value="Genomic_DNA"/>
</dbReference>
<evidence type="ECO:0000259" key="2">
    <source>
        <dbReference type="Pfam" id="PF01408"/>
    </source>
</evidence>
<dbReference type="Pfam" id="PF22725">
    <property type="entry name" value="GFO_IDH_MocA_C3"/>
    <property type="match status" value="1"/>
</dbReference>
<dbReference type="InterPro" id="IPR036291">
    <property type="entry name" value="NAD(P)-bd_dom_sf"/>
</dbReference>
<evidence type="ECO:0000313" key="4">
    <source>
        <dbReference type="EMBL" id="SDD47687.1"/>
    </source>
</evidence>
<evidence type="ECO:0000313" key="6">
    <source>
        <dbReference type="Proteomes" id="UP000199320"/>
    </source>
</evidence>
<name>A0A1G6V3W6_9EURY</name>
<dbReference type="Gene3D" id="3.40.50.720">
    <property type="entry name" value="NAD(P)-binding Rossmann-like Domain"/>
    <property type="match status" value="1"/>
</dbReference>
<dbReference type="GO" id="GO:0000166">
    <property type="term" value="F:nucleotide binding"/>
    <property type="evidence" value="ECO:0007669"/>
    <property type="project" value="InterPro"/>
</dbReference>
<dbReference type="InterPro" id="IPR050463">
    <property type="entry name" value="Gfo/Idh/MocA_oxidrdct_glycsds"/>
</dbReference>
<evidence type="ECO:0000256" key="1">
    <source>
        <dbReference type="ARBA" id="ARBA00023002"/>
    </source>
</evidence>
<gene>
    <name evidence="5" type="ORF">SAMN04488694_1306</name>
    <name evidence="4" type="ORF">SAMN05192552_10255</name>
</gene>
<evidence type="ECO:0000313" key="5">
    <source>
        <dbReference type="EMBL" id="SEU03651.1"/>
    </source>
</evidence>
<dbReference type="SUPFAM" id="SSF51735">
    <property type="entry name" value="NAD(P)-binding Rossmann-fold domains"/>
    <property type="match status" value="1"/>
</dbReference>
<dbReference type="Proteomes" id="UP000199320">
    <property type="component" value="Unassembled WGS sequence"/>
</dbReference>
<dbReference type="InterPro" id="IPR055170">
    <property type="entry name" value="GFO_IDH_MocA-like_dom"/>
</dbReference>
<proteinExistence type="predicted"/>
<dbReference type="SUPFAM" id="SSF55347">
    <property type="entry name" value="Glyceraldehyde-3-phosphate dehydrogenase-like, C-terminal domain"/>
    <property type="match status" value="1"/>
</dbReference>
<keyword evidence="1" id="KW-0560">Oxidoreductase</keyword>
<reference evidence="5" key="1">
    <citation type="submission" date="2016-10" db="EMBL/GenBank/DDBJ databases">
        <authorList>
            <person name="de Groot N.N."/>
        </authorList>
    </citation>
    <scope>NUCLEOTIDE SEQUENCE [LARGE SCALE GENOMIC DNA]</scope>
    <source>
        <strain evidence="5">CDM_6</strain>
    </source>
</reference>
<dbReference type="Proteomes" id="UP000324021">
    <property type="component" value="Unassembled WGS sequence"/>
</dbReference>
<evidence type="ECO:0000259" key="3">
    <source>
        <dbReference type="Pfam" id="PF22725"/>
    </source>
</evidence>
<feature type="domain" description="GFO/IDH/MocA-like oxidoreductase" evidence="3">
    <location>
        <begin position="130"/>
        <end position="252"/>
    </location>
</feature>
<dbReference type="PANTHER" id="PTHR43818:SF11">
    <property type="entry name" value="BCDNA.GH03377"/>
    <property type="match status" value="1"/>
</dbReference>
<keyword evidence="6" id="KW-1185">Reference proteome</keyword>
<dbReference type="EMBL" id="FMZP01000025">
    <property type="protein sequence ID" value="SDD47687.1"/>
    <property type="molecule type" value="Genomic_DNA"/>
</dbReference>
<dbReference type="GO" id="GO:0016491">
    <property type="term" value="F:oxidoreductase activity"/>
    <property type="evidence" value="ECO:0007669"/>
    <property type="project" value="UniProtKB-KW"/>
</dbReference>
<organism evidence="4 7">
    <name type="scientific">Natrinema hispanicum</name>
    <dbReference type="NCBI Taxonomy" id="392421"/>
    <lineage>
        <taxon>Archaea</taxon>
        <taxon>Methanobacteriati</taxon>
        <taxon>Methanobacteriota</taxon>
        <taxon>Stenosarchaea group</taxon>
        <taxon>Halobacteria</taxon>
        <taxon>Halobacteriales</taxon>
        <taxon>Natrialbaceae</taxon>
        <taxon>Natrinema</taxon>
    </lineage>
</organism>
<dbReference type="PANTHER" id="PTHR43818">
    <property type="entry name" value="BCDNA.GH03377"/>
    <property type="match status" value="1"/>
</dbReference>
<dbReference type="InterPro" id="IPR000683">
    <property type="entry name" value="Gfo/Idh/MocA-like_OxRdtase_N"/>
</dbReference>
<dbReference type="AlphaFoldDB" id="A0A1G6V3W6"/>
<protein>
    <submittedName>
        <fullName evidence="4">Predicted dehydrogenase</fullName>
    </submittedName>
</protein>
<accession>A0A1G6V3W6</accession>
<dbReference type="RefSeq" id="WP_092935143.1">
    <property type="nucleotide sequence ID" value="NZ_FMZP01000025.1"/>
</dbReference>
<feature type="domain" description="Gfo/Idh/MocA-like oxidoreductase N-terminal" evidence="2">
    <location>
        <begin position="5"/>
        <end position="119"/>
    </location>
</feature>
<evidence type="ECO:0000313" key="7">
    <source>
        <dbReference type="Proteomes" id="UP000324021"/>
    </source>
</evidence>
<dbReference type="Gene3D" id="3.30.360.10">
    <property type="entry name" value="Dihydrodipicolinate Reductase, domain 2"/>
    <property type="match status" value="1"/>
</dbReference>
<reference evidence="6 7" key="2">
    <citation type="submission" date="2016-10" db="EMBL/GenBank/DDBJ databases">
        <authorList>
            <person name="Varghese N."/>
            <person name="Submissions S."/>
        </authorList>
    </citation>
    <scope>NUCLEOTIDE SEQUENCE [LARGE SCALE GENOMIC DNA]</scope>
    <source>
        <strain evidence="4 7">CDM_1</strain>
        <strain evidence="6">CDM_6</strain>
    </source>
</reference>
<dbReference type="STRING" id="392421.SAMN04488694_1306"/>
<dbReference type="Pfam" id="PF01408">
    <property type="entry name" value="GFO_IDH_MocA"/>
    <property type="match status" value="1"/>
</dbReference>
<dbReference type="OrthoDB" id="25239at2157"/>
<sequence length="366" mass="40363">MTLDTAVVGAGSISGLHLSGIKKNPLTSLVGVCDVDDQLVTEAANEYETNSYLDIDELLSDQSLDWLHVCTPVQTHLDISKKAIKAGVPLLIEKPVTETVDEMETLMEVAEEHDVPVSPVHQHLFRPAVLTAREMIESGELGRIRGVDLVFTGNTLPDEVNRGSWVFDLPGGEFEEGLPHPIYLLLGHGGYPKDASNISVTTALANEYDHTFEYDTVQVQYSTVDDIVCSATMMAGGRPKRLIHVHGEEKSITIDLHLQMVQVIDSDYTRSPLTKTAQAFRYAGSRLAGVAQNARLVLKTQMSDNWETEKTGTSHYEQFDRTAKALEVGAEMPVPLSSSRWTIQIMHEIRKAATSQSNKSSKYTIQ</sequence>